<organism evidence="2 3">
    <name type="scientific">Desulforamulus putei DSM 12395</name>
    <dbReference type="NCBI Taxonomy" id="1121429"/>
    <lineage>
        <taxon>Bacteria</taxon>
        <taxon>Bacillati</taxon>
        <taxon>Bacillota</taxon>
        <taxon>Clostridia</taxon>
        <taxon>Eubacteriales</taxon>
        <taxon>Peptococcaceae</taxon>
        <taxon>Desulforamulus</taxon>
    </lineage>
</organism>
<dbReference type="STRING" id="1121429.SAMN02745133_02141"/>
<protein>
    <submittedName>
        <fullName evidence="2">Ribosomal protein L7Ae</fullName>
    </submittedName>
</protein>
<evidence type="ECO:0000313" key="3">
    <source>
        <dbReference type="Proteomes" id="UP000184148"/>
    </source>
</evidence>
<keyword evidence="3" id="KW-1185">Reference proteome</keyword>
<dbReference type="RefSeq" id="WP_073239379.1">
    <property type="nucleotide sequence ID" value="NZ_FQUY01000015.1"/>
</dbReference>
<dbReference type="AlphaFoldDB" id="A0A1M4ZZS6"/>
<sequence length="103" mass="11109">MHGPVFHLLGLSQRAGKAVSGDFAVRQHIARGNVQLLVIATNTSERIKQDYIRMGQSKNIPTVLAFTKEELGSALGKSPRAAVAILDANFARGIGRLLEKGEE</sequence>
<keyword evidence="2" id="KW-0689">Ribosomal protein</keyword>
<proteinExistence type="predicted"/>
<gene>
    <name evidence="2" type="ORF">SAMN02745133_02141</name>
</gene>
<name>A0A1M4ZZS6_9FIRM</name>
<dbReference type="SUPFAM" id="SSF55315">
    <property type="entry name" value="L30e-like"/>
    <property type="match status" value="1"/>
</dbReference>
<dbReference type="Gene3D" id="3.30.1330.30">
    <property type="match status" value="1"/>
</dbReference>
<dbReference type="EMBL" id="FQUY01000015">
    <property type="protein sequence ID" value="SHF23550.1"/>
    <property type="molecule type" value="Genomic_DNA"/>
</dbReference>
<evidence type="ECO:0000313" key="2">
    <source>
        <dbReference type="EMBL" id="SHF23550.1"/>
    </source>
</evidence>
<dbReference type="InterPro" id="IPR004038">
    <property type="entry name" value="Ribosomal_eL8/eL30/eS12/Gad45"/>
</dbReference>
<feature type="domain" description="Ribosomal protein eL8/eL30/eS12/Gadd45" evidence="1">
    <location>
        <begin position="8"/>
        <end position="90"/>
    </location>
</feature>
<dbReference type="OrthoDB" id="9794863at2"/>
<reference evidence="3" key="1">
    <citation type="submission" date="2016-11" db="EMBL/GenBank/DDBJ databases">
        <authorList>
            <person name="Varghese N."/>
            <person name="Submissions S."/>
        </authorList>
    </citation>
    <scope>NUCLEOTIDE SEQUENCE [LARGE SCALE GENOMIC DNA]</scope>
    <source>
        <strain evidence="3">DSM 12395</strain>
    </source>
</reference>
<dbReference type="GO" id="GO:0005840">
    <property type="term" value="C:ribosome"/>
    <property type="evidence" value="ECO:0007669"/>
    <property type="project" value="UniProtKB-KW"/>
</dbReference>
<keyword evidence="2" id="KW-0687">Ribonucleoprotein</keyword>
<dbReference type="InterPro" id="IPR029064">
    <property type="entry name" value="Ribosomal_eL30-like_sf"/>
</dbReference>
<dbReference type="Proteomes" id="UP000184148">
    <property type="component" value="Unassembled WGS sequence"/>
</dbReference>
<evidence type="ECO:0000259" key="1">
    <source>
        <dbReference type="Pfam" id="PF01248"/>
    </source>
</evidence>
<accession>A0A1M4ZZS6</accession>
<dbReference type="Pfam" id="PF01248">
    <property type="entry name" value="Ribosomal_L7Ae"/>
    <property type="match status" value="1"/>
</dbReference>